<dbReference type="InterPro" id="IPR051055">
    <property type="entry name" value="PIF1_helicase"/>
</dbReference>
<comment type="caution">
    <text evidence="3">The sequence shown here is derived from an EMBL/GenBank/DDBJ whole genome shotgun (WGS) entry which is preliminary data.</text>
</comment>
<keyword evidence="1" id="KW-0378">Hydrolase</keyword>
<comment type="catalytic activity">
    <reaction evidence="1">
        <text>ATP + H2O = ADP + phosphate + H(+)</text>
        <dbReference type="Rhea" id="RHEA:13065"/>
        <dbReference type="ChEBI" id="CHEBI:15377"/>
        <dbReference type="ChEBI" id="CHEBI:15378"/>
        <dbReference type="ChEBI" id="CHEBI:30616"/>
        <dbReference type="ChEBI" id="CHEBI:43474"/>
        <dbReference type="ChEBI" id="CHEBI:456216"/>
        <dbReference type="EC" id="5.6.2.3"/>
    </reaction>
</comment>
<reference evidence="3" key="1">
    <citation type="submission" date="2021-02" db="EMBL/GenBank/DDBJ databases">
        <authorList>
            <person name="Nowell W R."/>
        </authorList>
    </citation>
    <scope>NUCLEOTIDE SEQUENCE</scope>
</reference>
<feature type="non-terminal residue" evidence="3">
    <location>
        <position position="1"/>
    </location>
</feature>
<keyword evidence="1" id="KW-0347">Helicase</keyword>
<dbReference type="PANTHER" id="PTHR47642">
    <property type="entry name" value="ATP-DEPENDENT DNA HELICASE"/>
    <property type="match status" value="1"/>
</dbReference>
<keyword evidence="1" id="KW-0233">DNA recombination</keyword>
<dbReference type="PANTHER" id="PTHR47642:SF5">
    <property type="entry name" value="ATP-DEPENDENT DNA HELICASE"/>
    <property type="match status" value="1"/>
</dbReference>
<keyword evidence="1" id="KW-0234">DNA repair</keyword>
<dbReference type="AlphaFoldDB" id="A0A821WW16"/>
<name>A0A821WW16_9BILA</name>
<dbReference type="SUPFAM" id="SSF52540">
    <property type="entry name" value="P-loop containing nucleoside triphosphate hydrolases"/>
    <property type="match status" value="1"/>
</dbReference>
<dbReference type="InterPro" id="IPR010285">
    <property type="entry name" value="DNA_helicase_pif1-like_DEAD"/>
</dbReference>
<keyword evidence="1" id="KW-0227">DNA damage</keyword>
<accession>A0A821WW16</accession>
<dbReference type="EC" id="5.6.2.3" evidence="1"/>
<evidence type="ECO:0000313" key="3">
    <source>
        <dbReference type="EMBL" id="CAF4933492.1"/>
    </source>
</evidence>
<dbReference type="GO" id="GO:0006281">
    <property type="term" value="P:DNA repair"/>
    <property type="evidence" value="ECO:0007669"/>
    <property type="project" value="UniProtKB-KW"/>
</dbReference>
<protein>
    <recommendedName>
        <fullName evidence="1">ATP-dependent DNA helicase</fullName>
        <ecNumber evidence="1">5.6.2.3</ecNumber>
    </recommendedName>
</protein>
<dbReference type="GO" id="GO:0006310">
    <property type="term" value="P:DNA recombination"/>
    <property type="evidence" value="ECO:0007669"/>
    <property type="project" value="UniProtKB-KW"/>
</dbReference>
<organism evidence="3 4">
    <name type="scientific">Rotaria socialis</name>
    <dbReference type="NCBI Taxonomy" id="392032"/>
    <lineage>
        <taxon>Eukaryota</taxon>
        <taxon>Metazoa</taxon>
        <taxon>Spiralia</taxon>
        <taxon>Gnathifera</taxon>
        <taxon>Rotifera</taxon>
        <taxon>Eurotatoria</taxon>
        <taxon>Bdelloidea</taxon>
        <taxon>Philodinida</taxon>
        <taxon>Philodinidae</taxon>
        <taxon>Rotaria</taxon>
    </lineage>
</organism>
<dbReference type="GO" id="GO:0016787">
    <property type="term" value="F:hydrolase activity"/>
    <property type="evidence" value="ECO:0007669"/>
    <property type="project" value="UniProtKB-KW"/>
</dbReference>
<evidence type="ECO:0000259" key="2">
    <source>
        <dbReference type="Pfam" id="PF05970"/>
    </source>
</evidence>
<dbReference type="GO" id="GO:0000723">
    <property type="term" value="P:telomere maintenance"/>
    <property type="evidence" value="ECO:0007669"/>
    <property type="project" value="InterPro"/>
</dbReference>
<evidence type="ECO:0000313" key="4">
    <source>
        <dbReference type="Proteomes" id="UP000663848"/>
    </source>
</evidence>
<dbReference type="GO" id="GO:0043139">
    <property type="term" value="F:5'-3' DNA helicase activity"/>
    <property type="evidence" value="ECO:0007669"/>
    <property type="project" value="UniProtKB-EC"/>
</dbReference>
<keyword evidence="1" id="KW-0547">Nucleotide-binding</keyword>
<feature type="domain" description="DNA helicase Pif1-like DEAD-box helicase" evidence="2">
    <location>
        <begin position="119"/>
        <end position="219"/>
    </location>
</feature>
<evidence type="ECO:0000256" key="1">
    <source>
        <dbReference type="RuleBase" id="RU363044"/>
    </source>
</evidence>
<dbReference type="Proteomes" id="UP000663848">
    <property type="component" value="Unassembled WGS sequence"/>
</dbReference>
<dbReference type="Pfam" id="PF05970">
    <property type="entry name" value="PIF1"/>
    <property type="match status" value="1"/>
</dbReference>
<dbReference type="EMBL" id="CAJOBR010020852">
    <property type="protein sequence ID" value="CAF4933492.1"/>
    <property type="molecule type" value="Genomic_DNA"/>
</dbReference>
<comment type="similarity">
    <text evidence="1">Belongs to the helicase family.</text>
</comment>
<sequence>LFLPWSNEEENLININHEETFELYKDLIQQKRFEYVHREANQFEQAFEDHMERENENDIDDKNIEYDEDKNEFLIYEIGNNEGDIFVEMGINTRTEKIEHFNVPKIIPDTEYQRMMRSLNHSQRKYTLNVMNLIKNGDKQFFHFINGSAGVGKSTLIKAVYQSILRFYNSLPGSNQETNHAALCVPTGKAATLIDGITLHLFLSLPVNQCEHKLVKLDNDILNRIRVKLKDL</sequence>
<proteinExistence type="inferred from homology"/>
<dbReference type="InterPro" id="IPR027417">
    <property type="entry name" value="P-loop_NTPase"/>
</dbReference>
<keyword evidence="1" id="KW-0067">ATP-binding</keyword>
<gene>
    <name evidence="3" type="ORF">QYT958_LOCUS32195</name>
</gene>
<dbReference type="Gene3D" id="3.40.50.300">
    <property type="entry name" value="P-loop containing nucleotide triphosphate hydrolases"/>
    <property type="match status" value="1"/>
</dbReference>
<comment type="cofactor">
    <cofactor evidence="1">
        <name>Mg(2+)</name>
        <dbReference type="ChEBI" id="CHEBI:18420"/>
    </cofactor>
</comment>
<dbReference type="GO" id="GO:0005524">
    <property type="term" value="F:ATP binding"/>
    <property type="evidence" value="ECO:0007669"/>
    <property type="project" value="UniProtKB-KW"/>
</dbReference>